<gene>
    <name evidence="2" type="ORF">ON006_07690</name>
</gene>
<dbReference type="InterPro" id="IPR026444">
    <property type="entry name" value="Secre_tail"/>
</dbReference>
<reference evidence="2" key="1">
    <citation type="submission" date="2022-11" db="EMBL/GenBank/DDBJ databases">
        <title>Dyadobacter pollutisoli sp. nov., isolated from plastic dumped soil.</title>
        <authorList>
            <person name="Kim J.M."/>
            <person name="Kim K.R."/>
            <person name="Lee J.K."/>
            <person name="Hao L."/>
            <person name="Jeon C.O."/>
        </authorList>
    </citation>
    <scope>NUCLEOTIDE SEQUENCE</scope>
    <source>
        <strain evidence="2">U1</strain>
    </source>
</reference>
<dbReference type="Proteomes" id="UP001164653">
    <property type="component" value="Chromosome"/>
</dbReference>
<evidence type="ECO:0000313" key="2">
    <source>
        <dbReference type="EMBL" id="WAC13833.1"/>
    </source>
</evidence>
<proteinExistence type="predicted"/>
<dbReference type="NCBIfam" id="TIGR04183">
    <property type="entry name" value="Por_Secre_tail"/>
    <property type="match status" value="1"/>
</dbReference>
<evidence type="ECO:0000313" key="3">
    <source>
        <dbReference type="Proteomes" id="UP001164653"/>
    </source>
</evidence>
<dbReference type="RefSeq" id="WP_244819059.1">
    <property type="nucleotide sequence ID" value="NZ_CP112998.1"/>
</dbReference>
<name>A0A9E8SM68_9BACT</name>
<dbReference type="EMBL" id="CP112998">
    <property type="protein sequence ID" value="WAC13833.1"/>
    <property type="molecule type" value="Genomic_DNA"/>
</dbReference>
<dbReference type="Pfam" id="PF18962">
    <property type="entry name" value="Por_Secre_tail"/>
    <property type="match status" value="1"/>
</dbReference>
<dbReference type="AlphaFoldDB" id="A0A9E8SM68"/>
<evidence type="ECO:0000259" key="1">
    <source>
        <dbReference type="Pfam" id="PF18962"/>
    </source>
</evidence>
<accession>A0A9E8SM68</accession>
<protein>
    <submittedName>
        <fullName evidence="2">T9SS type A sorting domain-containing protein</fullName>
    </submittedName>
</protein>
<dbReference type="KEGG" id="dpf:ON006_07690"/>
<keyword evidence="3" id="KW-1185">Reference proteome</keyword>
<feature type="domain" description="Secretion system C-terminal sorting" evidence="1">
    <location>
        <begin position="264"/>
        <end position="337"/>
    </location>
</feature>
<organism evidence="2 3">
    <name type="scientific">Dyadobacter pollutisoli</name>
    <dbReference type="NCBI Taxonomy" id="2910158"/>
    <lineage>
        <taxon>Bacteria</taxon>
        <taxon>Pseudomonadati</taxon>
        <taxon>Bacteroidota</taxon>
        <taxon>Cytophagia</taxon>
        <taxon>Cytophagales</taxon>
        <taxon>Spirosomataceae</taxon>
        <taxon>Dyadobacter</taxon>
    </lineage>
</organism>
<sequence>MNRYIIPIITLLLTGNIFKTQAQFTSGTTFHILGGTTASINGLILTPTAVAGLTLSNQILNVSSVAIPGSPTNSINRVYEFNTPINFFGKVGIKYLESELNGNVEDNLKLAYYNDEELYVTTGPTSGTGEIDVNQNLVSHSFPLILTKDLLKITAVEAGSELPVTLIEFAAKRSEQEAFLSWSTSMETNSDYFEIQRSSNGKQWSALAQIESNGESKTLKTYTYTDVTPLHGQNLYRLKMVDNDGSYTFSQMKSLSFNLNLASVYPNPVVDKLNIKADDWAKVKNIEVYNATGQIQQLNKLSQSPDSQIREYEFREMPSGVYLIKTVRKDGTEQTVKVLKK</sequence>